<dbReference type="AlphaFoldDB" id="A0A8K0WPR8"/>
<keyword evidence="3" id="KW-1185">Reference proteome</keyword>
<dbReference type="EMBL" id="JAGPNK010000008">
    <property type="protein sequence ID" value="KAH7316515.1"/>
    <property type="molecule type" value="Genomic_DNA"/>
</dbReference>
<reference evidence="2" key="1">
    <citation type="journal article" date="2021" name="Nat. Commun.">
        <title>Genetic determinants of endophytism in the Arabidopsis root mycobiome.</title>
        <authorList>
            <person name="Mesny F."/>
            <person name="Miyauchi S."/>
            <person name="Thiergart T."/>
            <person name="Pickel B."/>
            <person name="Atanasova L."/>
            <person name="Karlsson M."/>
            <person name="Huettel B."/>
            <person name="Barry K.W."/>
            <person name="Haridas S."/>
            <person name="Chen C."/>
            <person name="Bauer D."/>
            <person name="Andreopoulos W."/>
            <person name="Pangilinan J."/>
            <person name="LaButti K."/>
            <person name="Riley R."/>
            <person name="Lipzen A."/>
            <person name="Clum A."/>
            <person name="Drula E."/>
            <person name="Henrissat B."/>
            <person name="Kohler A."/>
            <person name="Grigoriev I.V."/>
            <person name="Martin F.M."/>
            <person name="Hacquard S."/>
        </authorList>
    </citation>
    <scope>NUCLEOTIDE SEQUENCE</scope>
    <source>
        <strain evidence="2">MPI-CAGE-CH-0235</strain>
    </source>
</reference>
<keyword evidence="1" id="KW-0472">Membrane</keyword>
<keyword evidence="1" id="KW-1133">Transmembrane helix</keyword>
<name>A0A8K0WPR8_9HYPO</name>
<organism evidence="2 3">
    <name type="scientific">Stachybotrys elegans</name>
    <dbReference type="NCBI Taxonomy" id="80388"/>
    <lineage>
        <taxon>Eukaryota</taxon>
        <taxon>Fungi</taxon>
        <taxon>Dikarya</taxon>
        <taxon>Ascomycota</taxon>
        <taxon>Pezizomycotina</taxon>
        <taxon>Sordariomycetes</taxon>
        <taxon>Hypocreomycetidae</taxon>
        <taxon>Hypocreales</taxon>
        <taxon>Stachybotryaceae</taxon>
        <taxon>Stachybotrys</taxon>
    </lineage>
</organism>
<feature type="transmembrane region" description="Helical" evidence="1">
    <location>
        <begin position="61"/>
        <end position="83"/>
    </location>
</feature>
<dbReference type="Proteomes" id="UP000813444">
    <property type="component" value="Unassembled WGS sequence"/>
</dbReference>
<evidence type="ECO:0000313" key="3">
    <source>
        <dbReference type="Proteomes" id="UP000813444"/>
    </source>
</evidence>
<evidence type="ECO:0000256" key="1">
    <source>
        <dbReference type="SAM" id="Phobius"/>
    </source>
</evidence>
<sequence length="122" mass="13017">MRNKHGIDAALRPSLMIAPSTAQSSPFIRNWWFVRASQTTAARRVLVAGASLEAPGLSQQALGAVVSASQTMLALLVNIALHVPPAAFIPLAWIDVSSWGARYLYISVLVGSSVIDTLVYIS</sequence>
<keyword evidence="1" id="KW-0812">Transmembrane</keyword>
<evidence type="ECO:0000313" key="2">
    <source>
        <dbReference type="EMBL" id="KAH7316515.1"/>
    </source>
</evidence>
<comment type="caution">
    <text evidence="2">The sequence shown here is derived from an EMBL/GenBank/DDBJ whole genome shotgun (WGS) entry which is preliminary data.</text>
</comment>
<gene>
    <name evidence="2" type="ORF">B0I35DRAFT_433281</name>
</gene>
<proteinExistence type="predicted"/>
<feature type="transmembrane region" description="Helical" evidence="1">
    <location>
        <begin position="103"/>
        <end position="121"/>
    </location>
</feature>
<protein>
    <submittedName>
        <fullName evidence="2">Uncharacterized protein</fullName>
    </submittedName>
</protein>
<accession>A0A8K0WPR8</accession>